<dbReference type="InterPro" id="IPR017932">
    <property type="entry name" value="GATase_2_dom"/>
</dbReference>
<dbReference type="RefSeq" id="WP_101532893.1">
    <property type="nucleotide sequence ID" value="NZ_JBFHIU010000067.1"/>
</dbReference>
<comment type="caution">
    <text evidence="3">The sequence shown here is derived from an EMBL/GenBank/DDBJ whole genome shotgun (WGS) entry which is preliminary data.</text>
</comment>
<dbReference type="PROSITE" id="PS51278">
    <property type="entry name" value="GATASE_TYPE_2"/>
    <property type="match status" value="1"/>
</dbReference>
<dbReference type="InterPro" id="IPR029055">
    <property type="entry name" value="Ntn_hydrolases_N"/>
</dbReference>
<dbReference type="InterPro" id="IPR026869">
    <property type="entry name" value="EgtC-like"/>
</dbReference>
<reference evidence="3 4" key="1">
    <citation type="submission" date="2018-01" db="EMBL/GenBank/DDBJ databases">
        <title>The draft genome sequence of Cohaesibacter sp. H1304.</title>
        <authorList>
            <person name="Wang N.-N."/>
            <person name="Du Z.-J."/>
        </authorList>
    </citation>
    <scope>NUCLEOTIDE SEQUENCE [LARGE SCALE GENOMIC DNA]</scope>
    <source>
        <strain evidence="3 4">H1304</strain>
    </source>
</reference>
<keyword evidence="1 3" id="KW-0315">Glutamine amidotransferase</keyword>
<keyword evidence="4" id="KW-1185">Reference proteome</keyword>
<dbReference type="PANTHER" id="PTHR43187:SF1">
    <property type="entry name" value="GLUTAMINE AMIDOTRANSFERASE DUG3-RELATED"/>
    <property type="match status" value="1"/>
</dbReference>
<dbReference type="AlphaFoldDB" id="A0A2N5XUI6"/>
<evidence type="ECO:0000313" key="3">
    <source>
        <dbReference type="EMBL" id="PLW78182.1"/>
    </source>
</evidence>
<dbReference type="InterPro" id="IPR052373">
    <property type="entry name" value="Gamma-glu_amide_hydrolase"/>
</dbReference>
<name>A0A2N5XUI6_9HYPH</name>
<accession>A0A2N5XUI6</accession>
<dbReference type="Pfam" id="PF13230">
    <property type="entry name" value="GATase_4"/>
    <property type="match status" value="1"/>
</dbReference>
<dbReference type="CDD" id="cd01908">
    <property type="entry name" value="YafJ"/>
    <property type="match status" value="1"/>
</dbReference>
<dbReference type="SUPFAM" id="SSF56235">
    <property type="entry name" value="N-terminal nucleophile aminohydrolases (Ntn hydrolases)"/>
    <property type="match status" value="1"/>
</dbReference>
<evidence type="ECO:0000313" key="4">
    <source>
        <dbReference type="Proteomes" id="UP000234881"/>
    </source>
</evidence>
<feature type="domain" description="Glutamine amidotransferase type-2" evidence="2">
    <location>
        <begin position="2"/>
        <end position="256"/>
    </location>
</feature>
<dbReference type="Gene3D" id="3.60.20.10">
    <property type="entry name" value="Glutamine Phosphoribosylpyrophosphate, subunit 1, domain 1"/>
    <property type="match status" value="1"/>
</dbReference>
<organism evidence="3 4">
    <name type="scientific">Cohaesibacter celericrescens</name>
    <dbReference type="NCBI Taxonomy" id="2067669"/>
    <lineage>
        <taxon>Bacteria</taxon>
        <taxon>Pseudomonadati</taxon>
        <taxon>Pseudomonadota</taxon>
        <taxon>Alphaproteobacteria</taxon>
        <taxon>Hyphomicrobiales</taxon>
        <taxon>Cohaesibacteraceae</taxon>
    </lineage>
</organism>
<evidence type="ECO:0000259" key="2">
    <source>
        <dbReference type="PROSITE" id="PS51278"/>
    </source>
</evidence>
<evidence type="ECO:0000256" key="1">
    <source>
        <dbReference type="ARBA" id="ARBA00022962"/>
    </source>
</evidence>
<keyword evidence="3" id="KW-0808">Transferase</keyword>
<dbReference type="EMBL" id="PKUQ01000010">
    <property type="protein sequence ID" value="PLW78182.1"/>
    <property type="molecule type" value="Genomic_DNA"/>
</dbReference>
<protein>
    <submittedName>
        <fullName evidence="3">Class II glutamine amidotransferase</fullName>
    </submittedName>
</protein>
<dbReference type="PANTHER" id="PTHR43187">
    <property type="entry name" value="GLUTAMINE AMIDOTRANSFERASE DUG3-RELATED"/>
    <property type="match status" value="1"/>
</dbReference>
<dbReference type="OrthoDB" id="9804310at2"/>
<proteinExistence type="predicted"/>
<dbReference type="GO" id="GO:0016740">
    <property type="term" value="F:transferase activity"/>
    <property type="evidence" value="ECO:0007669"/>
    <property type="project" value="UniProtKB-KW"/>
</dbReference>
<gene>
    <name evidence="3" type="ORF">C0081_05945</name>
</gene>
<dbReference type="Proteomes" id="UP000234881">
    <property type="component" value="Unassembled WGS sequence"/>
</dbReference>
<sequence length="256" mass="29165">MCRWIAYKGQPVFLEHYITTAEHSLIHQSLHAEQGKTETNGDGFGIGWYGTRSEPGIYREVLPAWNDCNLKSLAAQIQSPLFFAHVRASTGTATSRNNCHPFSYGPWMFMHNGQIGGYEHVRRAMESQLDDYHYGRRLGTTDSELLFLLALQEDLQSCAVKALTKVLIKVRQYMLDKGVADALRFTSCLSDGKRLFGFRYASDKFAPSLFYRRYDNGDVVLVSEPIDRQSECWTEVPQGHSICFTENKVTLRELAF</sequence>